<dbReference type="PATRIC" id="fig|60890.4.peg.249"/>
<evidence type="ECO:0000256" key="3">
    <source>
        <dbReference type="ARBA" id="ARBA00022692"/>
    </source>
</evidence>
<dbReference type="InterPro" id="IPR003838">
    <property type="entry name" value="ABC3_permease_C"/>
</dbReference>
<comment type="subcellular location">
    <subcellularLocation>
        <location evidence="1">Cell membrane</location>
        <topology evidence="1">Multi-pass membrane protein</topology>
    </subcellularLocation>
</comment>
<name>A0A1B0ZM39_9RHOB</name>
<dbReference type="Pfam" id="PF02687">
    <property type="entry name" value="FtsX"/>
    <property type="match status" value="2"/>
</dbReference>
<feature type="domain" description="ABC3 transporter permease C-terminal" evidence="7">
    <location>
        <begin position="234"/>
        <end position="351"/>
    </location>
</feature>
<evidence type="ECO:0000259" key="7">
    <source>
        <dbReference type="Pfam" id="PF02687"/>
    </source>
</evidence>
<reference evidence="8 9" key="1">
    <citation type="submission" date="2016-04" db="EMBL/GenBank/DDBJ databases">
        <authorList>
            <person name="Evans L.H."/>
            <person name="Alamgir A."/>
            <person name="Owens N."/>
            <person name="Weber N.D."/>
            <person name="Virtaneva K."/>
            <person name="Barbian K."/>
            <person name="Babar A."/>
            <person name="Rosenke K."/>
        </authorList>
    </citation>
    <scope>NUCLEOTIDE SEQUENCE [LARGE SCALE GENOMIC DNA]</scope>
    <source>
        <strain evidence="8 9">JL2886</strain>
    </source>
</reference>
<evidence type="ECO:0000256" key="4">
    <source>
        <dbReference type="ARBA" id="ARBA00022989"/>
    </source>
</evidence>
<feature type="transmembrane region" description="Helical" evidence="6">
    <location>
        <begin position="677"/>
        <end position="698"/>
    </location>
</feature>
<dbReference type="GO" id="GO:0005886">
    <property type="term" value="C:plasma membrane"/>
    <property type="evidence" value="ECO:0007669"/>
    <property type="project" value="UniProtKB-SubCell"/>
</dbReference>
<evidence type="ECO:0000256" key="5">
    <source>
        <dbReference type="ARBA" id="ARBA00023136"/>
    </source>
</evidence>
<organism evidence="8 9">
    <name type="scientific">Phaeobacter gallaeciensis</name>
    <dbReference type="NCBI Taxonomy" id="60890"/>
    <lineage>
        <taxon>Bacteria</taxon>
        <taxon>Pseudomonadati</taxon>
        <taxon>Pseudomonadota</taxon>
        <taxon>Alphaproteobacteria</taxon>
        <taxon>Rhodobacterales</taxon>
        <taxon>Roseobacteraceae</taxon>
        <taxon>Phaeobacter</taxon>
    </lineage>
</organism>
<feature type="transmembrane region" description="Helical" evidence="6">
    <location>
        <begin position="403"/>
        <end position="428"/>
    </location>
</feature>
<evidence type="ECO:0000256" key="1">
    <source>
        <dbReference type="ARBA" id="ARBA00004651"/>
    </source>
</evidence>
<dbReference type="RefSeq" id="WP_065270351.1">
    <property type="nucleotide sequence ID" value="NZ_CP015124.1"/>
</dbReference>
<dbReference type="Proteomes" id="UP000092565">
    <property type="component" value="Chromosome"/>
</dbReference>
<feature type="transmembrane region" description="Helical" evidence="6">
    <location>
        <begin position="232"/>
        <end position="255"/>
    </location>
</feature>
<feature type="transmembrane region" description="Helical" evidence="6">
    <location>
        <begin position="275"/>
        <end position="306"/>
    </location>
</feature>
<keyword evidence="4 6" id="KW-1133">Transmembrane helix</keyword>
<feature type="transmembrane region" description="Helical" evidence="6">
    <location>
        <begin position="769"/>
        <end position="789"/>
    </location>
</feature>
<feature type="transmembrane region" description="Helical" evidence="6">
    <location>
        <begin position="449"/>
        <end position="469"/>
    </location>
</feature>
<dbReference type="PANTHER" id="PTHR30287">
    <property type="entry name" value="MEMBRANE COMPONENT OF PREDICTED ABC SUPERFAMILY METABOLITE UPTAKE TRANSPORTER"/>
    <property type="match status" value="1"/>
</dbReference>
<sequence length="808" mass="86530">MITAAFQTLLSHWRRHPFQLLAIVAGLALSTGLWSAVQAINAEARASYARAASQLGQAQADQLVAGDGVIPLDTYVALRRAGWRLAPVLEGRIKLGTQSIDLMGIDLLNPPPVALLSGETGEEDEASDISLSLLPPGQLFLHPETAASLPPVERTPRIVASPEVPRGTAIADISVASRLLQRPDTLDWLVILPEQSSDLPPLVQLAPALTRISAQTAGSATARLTDSFHLNLTAFGLLSFAVGLFIVQGSIGLGLEHRRGLFRTLRSLGVPLRTLAGLLVAELALIALGAGGLGLIIGYGVAAALLPDVSATLSGLYGASVEGSLTLRPVWVLSGLGMALVGTALAGARALFSLWTMPVLAAPATSARGQQTARSFRLTAVSGVLLIAGGCATLWLFDGLVAGFAFLGGLMLGAALLLPQALSLLLRLGARSARGPLAEWVWADSRAQLPGLSLALMALLLALATNIGVGTMTSSFRLTFTGWLDQRLAAEFYITLNSDQQGTDFAAWAETQPDVRPLPIRWHEIRHREAPLRIYGVVDDPTYRDNWPILRALPGVWKQVTEGQGILINEQLARRHEYAPGDTLTLAPDWSAPIAGIYSDYGNPNGQAIVALPDLLHRAPDIPNRQFGVRIPPERSADFISSVRQRFDIKPESIRDQATIKARSLAIFDRTFVVTEALNLLTLGVASFAMLTSLLTLWGQRLPQLAPVWAMGVTRARLARIDILRSLLLAGLTACLALPLGLTLAWALLDVINVAAFGWQLPMYLFPLDWLRLFLLALLAAALAALIPARKLSRLSPSHLLKVFANER</sequence>
<evidence type="ECO:0000313" key="9">
    <source>
        <dbReference type="Proteomes" id="UP000092565"/>
    </source>
</evidence>
<gene>
    <name evidence="8" type="ORF">JL2886_00262</name>
</gene>
<feature type="transmembrane region" description="Helical" evidence="6">
    <location>
        <begin position="727"/>
        <end position="749"/>
    </location>
</feature>
<dbReference type="PANTHER" id="PTHR30287:SF2">
    <property type="entry name" value="BLL1001 PROTEIN"/>
    <property type="match status" value="1"/>
</dbReference>
<feature type="transmembrane region" description="Helical" evidence="6">
    <location>
        <begin position="376"/>
        <end position="397"/>
    </location>
</feature>
<keyword evidence="2" id="KW-1003">Cell membrane</keyword>
<feature type="domain" description="ABC3 transporter permease C-terminal" evidence="7">
    <location>
        <begin position="680"/>
        <end position="797"/>
    </location>
</feature>
<keyword evidence="9" id="KW-1185">Reference proteome</keyword>
<keyword evidence="3 6" id="KW-0812">Transmembrane</keyword>
<proteinExistence type="predicted"/>
<keyword evidence="5 6" id="KW-0472">Membrane</keyword>
<dbReference type="InterPro" id="IPR038766">
    <property type="entry name" value="Membrane_comp_ABC_pdt"/>
</dbReference>
<protein>
    <submittedName>
        <fullName evidence="8">ABC transporter permease</fullName>
    </submittedName>
</protein>
<dbReference type="AlphaFoldDB" id="A0A1B0ZM39"/>
<evidence type="ECO:0000256" key="2">
    <source>
        <dbReference type="ARBA" id="ARBA00022475"/>
    </source>
</evidence>
<dbReference type="OrthoDB" id="343744at2"/>
<evidence type="ECO:0000313" key="8">
    <source>
        <dbReference type="EMBL" id="ANP35195.1"/>
    </source>
</evidence>
<evidence type="ECO:0000256" key="6">
    <source>
        <dbReference type="SAM" id="Phobius"/>
    </source>
</evidence>
<dbReference type="EMBL" id="CP015124">
    <property type="protein sequence ID" value="ANP35195.1"/>
    <property type="molecule type" value="Genomic_DNA"/>
</dbReference>
<feature type="transmembrane region" description="Helical" evidence="6">
    <location>
        <begin position="330"/>
        <end position="355"/>
    </location>
</feature>
<accession>A0A1B0ZM39</accession>